<dbReference type="InterPro" id="IPR016036">
    <property type="entry name" value="Malonyl_transacylase_ACP-bd"/>
</dbReference>
<dbReference type="InterPro" id="IPR042104">
    <property type="entry name" value="PKS_dehydratase_sf"/>
</dbReference>
<evidence type="ECO:0000313" key="9">
    <source>
        <dbReference type="EMBL" id="CAG8961605.1"/>
    </source>
</evidence>
<dbReference type="InterPro" id="IPR041068">
    <property type="entry name" value="HTH_51"/>
</dbReference>
<feature type="active site" description="Proton donor; for dehydratase activity" evidence="5">
    <location>
        <position position="577"/>
    </location>
</feature>
<organism evidence="9 10">
    <name type="scientific">Hymenoscyphus fraxineus</name>
    <dbReference type="NCBI Taxonomy" id="746836"/>
    <lineage>
        <taxon>Eukaryota</taxon>
        <taxon>Fungi</taxon>
        <taxon>Dikarya</taxon>
        <taxon>Ascomycota</taxon>
        <taxon>Pezizomycotina</taxon>
        <taxon>Leotiomycetes</taxon>
        <taxon>Helotiales</taxon>
        <taxon>Helotiaceae</taxon>
        <taxon>Hymenoscyphus</taxon>
    </lineage>
</organism>
<evidence type="ECO:0000256" key="1">
    <source>
        <dbReference type="ARBA" id="ARBA00022450"/>
    </source>
</evidence>
<evidence type="ECO:0000259" key="7">
    <source>
        <dbReference type="PROSITE" id="PS50075"/>
    </source>
</evidence>
<dbReference type="Pfam" id="PF18558">
    <property type="entry name" value="HTH_51"/>
    <property type="match status" value="1"/>
</dbReference>
<dbReference type="PROSITE" id="PS00012">
    <property type="entry name" value="PHOSPHOPANTETHEINE"/>
    <property type="match status" value="1"/>
</dbReference>
<dbReference type="Pfam" id="PF00550">
    <property type="entry name" value="PP-binding"/>
    <property type="match status" value="1"/>
</dbReference>
<dbReference type="PANTHER" id="PTHR45681">
    <property type="entry name" value="POLYKETIDE SYNTHASE 44-RELATED"/>
    <property type="match status" value="1"/>
</dbReference>
<feature type="region of interest" description="N-terminal hotdog fold" evidence="5">
    <location>
        <begin position="360"/>
        <end position="493"/>
    </location>
</feature>
<dbReference type="Pfam" id="PF00698">
    <property type="entry name" value="Acyl_transf_1"/>
    <property type="match status" value="1"/>
</dbReference>
<feature type="domain" description="Carrier" evidence="7">
    <location>
        <begin position="721"/>
        <end position="795"/>
    </location>
</feature>
<dbReference type="EMBL" id="CAJVRL010000115">
    <property type="protein sequence ID" value="CAG8961605.1"/>
    <property type="molecule type" value="Genomic_DNA"/>
</dbReference>
<dbReference type="InterPro" id="IPR049900">
    <property type="entry name" value="PKS_mFAS_DH"/>
</dbReference>
<dbReference type="SUPFAM" id="SSF55048">
    <property type="entry name" value="Probable ACP-binding domain of malonyl-CoA ACP transacylase"/>
    <property type="match status" value="1"/>
</dbReference>
<evidence type="ECO:0000256" key="5">
    <source>
        <dbReference type="PROSITE-ProRule" id="PRU01363"/>
    </source>
</evidence>
<feature type="active site" description="Proton acceptor; for dehydratase activity" evidence="5">
    <location>
        <position position="397"/>
    </location>
</feature>
<name>A0A9N9LCB1_9HELO</name>
<proteinExistence type="predicted"/>
<evidence type="ECO:0000256" key="2">
    <source>
        <dbReference type="ARBA" id="ARBA00022553"/>
    </source>
</evidence>
<feature type="region of interest" description="Disordered" evidence="6">
    <location>
        <begin position="802"/>
        <end position="821"/>
    </location>
</feature>
<dbReference type="OrthoDB" id="429813at2759"/>
<dbReference type="InterPro" id="IPR016035">
    <property type="entry name" value="Acyl_Trfase/lysoPLipase"/>
</dbReference>
<protein>
    <recommendedName>
        <fullName evidence="11">Polyketide synthase</fullName>
    </recommendedName>
</protein>
<evidence type="ECO:0000259" key="8">
    <source>
        <dbReference type="PROSITE" id="PS52019"/>
    </source>
</evidence>
<dbReference type="SUPFAM" id="SSF52151">
    <property type="entry name" value="FabD/lysophospholipase-like"/>
    <property type="match status" value="1"/>
</dbReference>
<dbReference type="SMART" id="SM00823">
    <property type="entry name" value="PKS_PP"/>
    <property type="match status" value="1"/>
</dbReference>
<dbReference type="PROSITE" id="PS52019">
    <property type="entry name" value="PKS_MFAS_DH"/>
    <property type="match status" value="1"/>
</dbReference>
<dbReference type="SMART" id="SM00827">
    <property type="entry name" value="PKS_AT"/>
    <property type="match status" value="1"/>
</dbReference>
<keyword evidence="2" id="KW-0597">Phosphoprotein</keyword>
<dbReference type="InterPro" id="IPR009081">
    <property type="entry name" value="PP-bd_ACP"/>
</dbReference>
<feature type="region of interest" description="C-terminal hotdog fold" evidence="5">
    <location>
        <begin position="521"/>
        <end position="669"/>
    </location>
</feature>
<dbReference type="Gene3D" id="3.30.70.3290">
    <property type="match status" value="1"/>
</dbReference>
<dbReference type="SUPFAM" id="SSF47336">
    <property type="entry name" value="ACP-like"/>
    <property type="match status" value="1"/>
</dbReference>
<evidence type="ECO:0000256" key="3">
    <source>
        <dbReference type="ARBA" id="ARBA00022679"/>
    </source>
</evidence>
<evidence type="ECO:0000256" key="6">
    <source>
        <dbReference type="SAM" id="MobiDB-lite"/>
    </source>
</evidence>
<dbReference type="Gene3D" id="1.10.1200.10">
    <property type="entry name" value="ACP-like"/>
    <property type="match status" value="1"/>
</dbReference>
<gene>
    <name evidence="9" type="ORF">HYFRA_00006141</name>
</gene>
<dbReference type="InterPro" id="IPR050444">
    <property type="entry name" value="Polyketide_Synthase"/>
</dbReference>
<keyword evidence="10" id="KW-1185">Reference proteome</keyword>
<dbReference type="InterPro" id="IPR014043">
    <property type="entry name" value="Acyl_transferase_dom"/>
</dbReference>
<keyword evidence="3" id="KW-0808">Transferase</keyword>
<evidence type="ECO:0000256" key="4">
    <source>
        <dbReference type="ARBA" id="ARBA00023268"/>
    </source>
</evidence>
<dbReference type="InterPro" id="IPR020806">
    <property type="entry name" value="PKS_PP-bd"/>
</dbReference>
<dbReference type="Proteomes" id="UP000696280">
    <property type="component" value="Unassembled WGS sequence"/>
</dbReference>
<dbReference type="AlphaFoldDB" id="A0A9N9LCB1"/>
<dbReference type="Gene3D" id="3.40.366.10">
    <property type="entry name" value="Malonyl-Coenzyme A Acyl Carrier Protein, domain 2"/>
    <property type="match status" value="1"/>
</dbReference>
<reference evidence="9" key="1">
    <citation type="submission" date="2021-07" db="EMBL/GenBank/DDBJ databases">
        <authorList>
            <person name="Durling M."/>
        </authorList>
    </citation>
    <scope>NUCLEOTIDE SEQUENCE</scope>
</reference>
<keyword evidence="4" id="KW-0511">Multifunctional enzyme</keyword>
<dbReference type="Gene3D" id="3.10.129.110">
    <property type="entry name" value="Polyketide synthase dehydratase"/>
    <property type="match status" value="1"/>
</dbReference>
<keyword evidence="1" id="KW-0596">Phosphopantetheine</keyword>
<dbReference type="GO" id="GO:0016740">
    <property type="term" value="F:transferase activity"/>
    <property type="evidence" value="ECO:0007669"/>
    <property type="project" value="UniProtKB-KW"/>
</dbReference>
<dbReference type="GO" id="GO:0031177">
    <property type="term" value="F:phosphopantetheine binding"/>
    <property type="evidence" value="ECO:0007669"/>
    <property type="project" value="InterPro"/>
</dbReference>
<dbReference type="InterPro" id="IPR001227">
    <property type="entry name" value="Ac_transferase_dom_sf"/>
</dbReference>
<evidence type="ECO:0008006" key="11">
    <source>
        <dbReference type="Google" id="ProtNLM"/>
    </source>
</evidence>
<accession>A0A9N9LCB1</accession>
<dbReference type="PANTHER" id="PTHR45681:SF6">
    <property type="entry name" value="POLYKETIDE SYNTHASE 37"/>
    <property type="match status" value="1"/>
</dbReference>
<sequence length="942" mass="104502">MGSDGVSSYSQQNARPVIIAFGGQVSTFVSLDPAVYQNVKVFRHHLNECDSARSPVLNALQLQPILFTIQYSWAKSWINCGVSHTAVIGHSFRELVAMCVSGAITLRDRIKMIIGRATAVIETWGEDGGSMIAIEANLKKSNSRCSEAGEISANIACFNSARNFTVSGSTTSIDILFLLLRNKRLNVTNAFHSTLVDPLVPKLDEIGQKLTFSNSSIHVEMSTESATRNRLGPSYITDRMRDPVYFHHAVHRLAQRYPSAIWIEAGSNSTITSMASRSLNGPKTSHFQADNITAENAMQNLLRTTIELWKLGLKLVHWSHHQSQTYDYEIYHLPPYQFEESRLWLGLKPVPNIMDQSVMQDVVVQKSFVSYKDIEKKSARFRINTMNPEYKELVSGHIIVNTAPICPATVEVNIAVEALLSIQPIDSVDKLQPRIESVTNEAPICDDPTQSLWLDIHIIGVNTWTWKISSDSPSKVMSILHVSGKITLSPKNDLIGPSEFFNFERLVGHQHCVEILNSVDAEHIIQRRSIYSTFGSVVDYAEPYRGVRRIVGKTYESAGRVLKKHAGKTWLDAHLADCFSQVGGIWVNCMTDCKPEDMYIAVCFERLIRSPNFSIDGNPSGIWDVLAKHHRKSEKDYVSDIMVFNTSTGALSEVILGINYHKVAKVSTSKMLIKLINMPVVGAKSVPSSKPTAEIFPNPQTALTKKLNSEGSEGDTTFTLINIHDKVKGLLAEISGLEPTETKDNTELADIGIDSLMGMELSRELSGMFKAEMSIEELSNVTDFRGLVAGVTGVLSIGAAISDDNSSNEGRETLSENSMSSLSSVAEDTDTHHKTLGDLQLSSSTIHDAFREVKNLTDQFIEDFHCTEYLQNVLPFQNELCVALVIEAFEKLGQTLALAKAGDVLPRINHAREHGRLTDYLYKMLEKEAHLVQLDGSQIART</sequence>
<feature type="domain" description="PKS/mFAS DH" evidence="8">
    <location>
        <begin position="360"/>
        <end position="669"/>
    </location>
</feature>
<comment type="caution">
    <text evidence="9">The sequence shown here is derived from an EMBL/GenBank/DDBJ whole genome shotgun (WGS) entry which is preliminary data.</text>
</comment>
<dbReference type="PROSITE" id="PS50075">
    <property type="entry name" value="CARRIER"/>
    <property type="match status" value="1"/>
</dbReference>
<evidence type="ECO:0000313" key="10">
    <source>
        <dbReference type="Proteomes" id="UP000696280"/>
    </source>
</evidence>
<dbReference type="InterPro" id="IPR036736">
    <property type="entry name" value="ACP-like_sf"/>
</dbReference>
<dbReference type="InterPro" id="IPR006162">
    <property type="entry name" value="Ppantetheine_attach_site"/>
</dbReference>